<dbReference type="Gene3D" id="3.40.50.300">
    <property type="entry name" value="P-loop containing nucleotide triphosphate hydrolases"/>
    <property type="match status" value="1"/>
</dbReference>
<gene>
    <name evidence="7" type="ORF">GpartN1_g3297.t1</name>
</gene>
<dbReference type="InterPro" id="IPR000795">
    <property type="entry name" value="T_Tr_GTP-bd_dom"/>
</dbReference>
<accession>A0A9C7PX94</accession>
<evidence type="ECO:0000256" key="4">
    <source>
        <dbReference type="ARBA" id="ARBA00023134"/>
    </source>
</evidence>
<dbReference type="InterPro" id="IPR031157">
    <property type="entry name" value="G_TR_CS"/>
</dbReference>
<dbReference type="PANTHER" id="PTHR43261:SF1">
    <property type="entry name" value="RIBOSOME-RELEASING FACTOR 2, MITOCHONDRIAL"/>
    <property type="match status" value="1"/>
</dbReference>
<dbReference type="Gene3D" id="2.40.30.10">
    <property type="entry name" value="Translation factors"/>
    <property type="match status" value="1"/>
</dbReference>
<dbReference type="SUPFAM" id="SSF52540">
    <property type="entry name" value="P-loop containing nucleoside triphosphate hydrolases"/>
    <property type="match status" value="1"/>
</dbReference>
<dbReference type="AlphaFoldDB" id="A0A9C7PX94"/>
<evidence type="ECO:0000256" key="3">
    <source>
        <dbReference type="ARBA" id="ARBA00023128"/>
    </source>
</evidence>
<dbReference type="GO" id="GO:0032790">
    <property type="term" value="P:ribosome disassembly"/>
    <property type="evidence" value="ECO:0007669"/>
    <property type="project" value="TreeGrafter"/>
</dbReference>
<dbReference type="Gene3D" id="3.30.70.870">
    <property type="entry name" value="Elongation Factor G (Translational Gtpase), domain 3"/>
    <property type="match status" value="1"/>
</dbReference>
<dbReference type="GO" id="GO:0003924">
    <property type="term" value="F:GTPase activity"/>
    <property type="evidence" value="ECO:0007669"/>
    <property type="project" value="InterPro"/>
</dbReference>
<feature type="domain" description="Tr-type G" evidence="6">
    <location>
        <begin position="57"/>
        <end position="349"/>
    </location>
</feature>
<dbReference type="Gene3D" id="3.30.70.240">
    <property type="match status" value="1"/>
</dbReference>
<dbReference type="GO" id="GO:0032543">
    <property type="term" value="P:mitochondrial translation"/>
    <property type="evidence" value="ECO:0007669"/>
    <property type="project" value="TreeGrafter"/>
</dbReference>
<evidence type="ECO:0000256" key="1">
    <source>
        <dbReference type="ARBA" id="ARBA00022741"/>
    </source>
</evidence>
<dbReference type="EMBL" id="BQMJ01000024">
    <property type="protein sequence ID" value="GJQ11506.1"/>
    <property type="molecule type" value="Genomic_DNA"/>
</dbReference>
<dbReference type="InterPro" id="IPR035647">
    <property type="entry name" value="EFG_III/V"/>
</dbReference>
<reference evidence="7" key="1">
    <citation type="journal article" date="2022" name="Proc. Natl. Acad. Sci. U.S.A.">
        <title>Life cycle and functional genomics of the unicellular red alga Galdieria for elucidating algal and plant evolution and industrial use.</title>
        <authorList>
            <person name="Hirooka S."/>
            <person name="Itabashi T."/>
            <person name="Ichinose T.M."/>
            <person name="Onuma R."/>
            <person name="Fujiwara T."/>
            <person name="Yamashita S."/>
            <person name="Jong L.W."/>
            <person name="Tomita R."/>
            <person name="Iwane A.H."/>
            <person name="Miyagishima S.Y."/>
        </authorList>
    </citation>
    <scope>NUCLEOTIDE SEQUENCE</scope>
    <source>
        <strain evidence="7">NBRC 102759</strain>
    </source>
</reference>
<dbReference type="PRINTS" id="PR00315">
    <property type="entry name" value="ELONGATNFCT"/>
</dbReference>
<dbReference type="InterPro" id="IPR041095">
    <property type="entry name" value="EFG_II"/>
</dbReference>
<dbReference type="SMART" id="SM00889">
    <property type="entry name" value="EFG_IV"/>
    <property type="match status" value="1"/>
</dbReference>
<sequence length="814" mass="90942">MNRTSLVTLLFKVVGKTRSSCCRDHRLKRHGALFASSSMQQENRIAQDDLTVLAHGNKVRNIGIIAHVDAGKTTTTERMLFYSGKISTIGDVDHGDTVMDYLQEERERGITINAAAISFQWKGYFINLIDTPGHVDFTMEVERSLRVLDGAIILLDAVAGVQAQTENVWKQTIRYQLPVVVFVNKMDRMGANFLKASQSLKKLEATPLHLQVPIVLNNEFHGLVDLVRMHAITYQDELGKEPFSVPWITWKQTIENHTNELKQLQEQVTKERKSLLETLADHDDIFMDVYLKHLEQPNKNILSEESIQEAIRRVTLQRKLVPVLCGASLRNRGVQCLLDAVVSYLPSPIERPAVIGIDQQGKKVERACSQNDPFLALAFKVTFDLHRGPLVFLRVFSGRKRAKTVVKNVNQQQKEIPSSYLLISADDVSIQVPEIVAGGVYAAVGLKETASGDTLVDIHDENALLLQGLHIPSPVFYVSVDAESTRHERALQEALKILTREDPSLTLRLDENTGQTVLGGLGELHLEIVKHRLTREFKVPAVIGPPKVAFRETITGSVAHSCIYDKHFGGQHLYAEICLRMEPSERGQGNRFSIGSQLRKQLLLEGSLKEHQMEQILQRSSKNKNNSYKPTSSRSEQSVLEAVLEGFENSLARGVLSAKQVVDVHVTLLDLKPHSSLETTNALTSLRACAVHAIQETLFQAKPRLLEPIMRVVIHLPSKYVGTVIADLTGNIRRGSIVSLTNEENSLYENSEHLNKVIDARVPLRSLLGYSTDIRTITQGNASFTMDLFGYDFPSSEAEMQVLKEEGFGSSLQS</sequence>
<dbReference type="FunFam" id="3.40.50.300:FF:000514">
    <property type="entry name" value="Ribosome-releasing factor 2, mitochondrial"/>
    <property type="match status" value="1"/>
</dbReference>
<keyword evidence="8" id="KW-1185">Reference proteome</keyword>
<dbReference type="OrthoDB" id="198619at2759"/>
<dbReference type="CDD" id="cd01886">
    <property type="entry name" value="EF-G"/>
    <property type="match status" value="1"/>
</dbReference>
<dbReference type="InterPro" id="IPR009022">
    <property type="entry name" value="EFG_III"/>
</dbReference>
<dbReference type="InterPro" id="IPR027417">
    <property type="entry name" value="P-loop_NTPase"/>
</dbReference>
<dbReference type="SUPFAM" id="SSF54980">
    <property type="entry name" value="EF-G C-terminal domain-like"/>
    <property type="match status" value="2"/>
</dbReference>
<dbReference type="PANTHER" id="PTHR43261">
    <property type="entry name" value="TRANSLATION ELONGATION FACTOR G-RELATED"/>
    <property type="match status" value="1"/>
</dbReference>
<dbReference type="InterPro" id="IPR005225">
    <property type="entry name" value="Small_GTP-bd"/>
</dbReference>
<name>A0A9C7PX94_9RHOD</name>
<dbReference type="Pfam" id="PF03764">
    <property type="entry name" value="EFG_IV"/>
    <property type="match status" value="2"/>
</dbReference>
<comment type="caution">
    <text evidence="7">The sequence shown here is derived from an EMBL/GenBank/DDBJ whole genome shotgun (WGS) entry which is preliminary data.</text>
</comment>
<dbReference type="InterPro" id="IPR035649">
    <property type="entry name" value="EFG_V"/>
</dbReference>
<dbReference type="InterPro" id="IPR000640">
    <property type="entry name" value="EFG_V-like"/>
</dbReference>
<dbReference type="Pfam" id="PF22042">
    <property type="entry name" value="EF-G_D2"/>
    <property type="match status" value="1"/>
</dbReference>
<dbReference type="SUPFAM" id="SSF50447">
    <property type="entry name" value="Translation proteins"/>
    <property type="match status" value="1"/>
</dbReference>
<dbReference type="InterPro" id="IPR014721">
    <property type="entry name" value="Ribsml_uS5_D2-typ_fold_subgr"/>
</dbReference>
<dbReference type="InterPro" id="IPR009000">
    <property type="entry name" value="Transl_B-barrel_sf"/>
</dbReference>
<proteinExistence type="predicted"/>
<dbReference type="NCBIfam" id="TIGR00231">
    <property type="entry name" value="small_GTP"/>
    <property type="match status" value="1"/>
</dbReference>
<dbReference type="SMART" id="SM00838">
    <property type="entry name" value="EFG_C"/>
    <property type="match status" value="1"/>
</dbReference>
<dbReference type="PROSITE" id="PS00301">
    <property type="entry name" value="G_TR_1"/>
    <property type="match status" value="1"/>
</dbReference>
<dbReference type="Pfam" id="PF00679">
    <property type="entry name" value="EFG_C"/>
    <property type="match status" value="1"/>
</dbReference>
<keyword evidence="3" id="KW-0496">Mitochondrion</keyword>
<keyword evidence="4" id="KW-0342">GTP-binding</keyword>
<feature type="coiled-coil region" evidence="5">
    <location>
        <begin position="247"/>
        <end position="281"/>
    </location>
</feature>
<dbReference type="FunFam" id="3.30.70.870:FF:000002">
    <property type="entry name" value="Translation elongation factor 2"/>
    <property type="match status" value="1"/>
</dbReference>
<evidence type="ECO:0000313" key="7">
    <source>
        <dbReference type="EMBL" id="GJQ11506.1"/>
    </source>
</evidence>
<dbReference type="SUPFAM" id="SSF54211">
    <property type="entry name" value="Ribosomal protein S5 domain 2-like"/>
    <property type="match status" value="1"/>
</dbReference>
<dbReference type="InterPro" id="IPR053905">
    <property type="entry name" value="EF-G-like_DII"/>
</dbReference>
<dbReference type="Proteomes" id="UP001061958">
    <property type="component" value="Unassembled WGS sequence"/>
</dbReference>
<evidence type="ECO:0000259" key="6">
    <source>
        <dbReference type="PROSITE" id="PS51722"/>
    </source>
</evidence>
<reference evidence="7" key="2">
    <citation type="submission" date="2022-01" db="EMBL/GenBank/DDBJ databases">
        <authorList>
            <person name="Hirooka S."/>
            <person name="Miyagishima S.Y."/>
        </authorList>
    </citation>
    <scope>NUCLEOTIDE SEQUENCE</scope>
    <source>
        <strain evidence="7">NBRC 102759</strain>
    </source>
</reference>
<evidence type="ECO:0000313" key="8">
    <source>
        <dbReference type="Proteomes" id="UP001061958"/>
    </source>
</evidence>
<keyword evidence="2" id="KW-0648">Protein biosynthesis</keyword>
<dbReference type="GO" id="GO:0005759">
    <property type="term" value="C:mitochondrial matrix"/>
    <property type="evidence" value="ECO:0007669"/>
    <property type="project" value="UniProtKB-ARBA"/>
</dbReference>
<keyword evidence="5" id="KW-0175">Coiled coil</keyword>
<dbReference type="GO" id="GO:0005525">
    <property type="term" value="F:GTP binding"/>
    <property type="evidence" value="ECO:0007669"/>
    <property type="project" value="UniProtKB-KW"/>
</dbReference>
<dbReference type="InterPro" id="IPR020568">
    <property type="entry name" value="Ribosomal_Su5_D2-typ_SF"/>
</dbReference>
<dbReference type="Pfam" id="PF14492">
    <property type="entry name" value="EFG_III"/>
    <property type="match status" value="1"/>
</dbReference>
<keyword evidence="1" id="KW-0547">Nucleotide-binding</keyword>
<dbReference type="CDD" id="cd16262">
    <property type="entry name" value="EFG_III"/>
    <property type="match status" value="1"/>
</dbReference>
<evidence type="ECO:0000256" key="5">
    <source>
        <dbReference type="SAM" id="Coils"/>
    </source>
</evidence>
<dbReference type="CDD" id="cd03713">
    <property type="entry name" value="EFG_mtEFG_C"/>
    <property type="match status" value="1"/>
</dbReference>
<dbReference type="Gene3D" id="3.30.230.10">
    <property type="match status" value="1"/>
</dbReference>
<dbReference type="Pfam" id="PF00009">
    <property type="entry name" value="GTP_EFTU"/>
    <property type="match status" value="1"/>
</dbReference>
<evidence type="ECO:0000256" key="2">
    <source>
        <dbReference type="ARBA" id="ARBA00022917"/>
    </source>
</evidence>
<dbReference type="InterPro" id="IPR005517">
    <property type="entry name" value="Transl_elong_EFG/EF2_IV"/>
</dbReference>
<dbReference type="FunFam" id="3.30.70.240:FF:000001">
    <property type="entry name" value="Elongation factor G"/>
    <property type="match status" value="1"/>
</dbReference>
<dbReference type="PROSITE" id="PS51722">
    <property type="entry name" value="G_TR_2"/>
    <property type="match status" value="1"/>
</dbReference>
<protein>
    <recommendedName>
        <fullName evidence="6">Tr-type G domain-containing protein</fullName>
    </recommendedName>
</protein>
<organism evidence="7 8">
    <name type="scientific">Galdieria partita</name>
    <dbReference type="NCBI Taxonomy" id="83374"/>
    <lineage>
        <taxon>Eukaryota</taxon>
        <taxon>Rhodophyta</taxon>
        <taxon>Bangiophyceae</taxon>
        <taxon>Galdieriales</taxon>
        <taxon>Galdieriaceae</taxon>
        <taxon>Galdieria</taxon>
    </lineage>
</organism>